<gene>
    <name evidence="1" type="ORF">F1193_13430</name>
</gene>
<protein>
    <submittedName>
        <fullName evidence="1">Uncharacterized protein</fullName>
    </submittedName>
</protein>
<evidence type="ECO:0000313" key="1">
    <source>
        <dbReference type="EMBL" id="KAA5598246.1"/>
    </source>
</evidence>
<reference evidence="1 2" key="1">
    <citation type="submission" date="2019-09" db="EMBL/GenBank/DDBJ databases">
        <title>Draft Whole-Genome sequence of Blastochloris sulfoviridis DSM 729.</title>
        <authorList>
            <person name="Meyer T.E."/>
            <person name="Kyndt J.A."/>
        </authorList>
    </citation>
    <scope>NUCLEOTIDE SEQUENCE [LARGE SCALE GENOMIC DNA]</scope>
    <source>
        <strain evidence="1 2">DSM 729</strain>
    </source>
</reference>
<dbReference type="Proteomes" id="UP000323886">
    <property type="component" value="Unassembled WGS sequence"/>
</dbReference>
<dbReference type="RefSeq" id="WP_150098320.1">
    <property type="nucleotide sequence ID" value="NZ_VWPL01000028.1"/>
</dbReference>
<organism evidence="1 2">
    <name type="scientific">Blastochloris sulfoviridis</name>
    <dbReference type="NCBI Taxonomy" id="50712"/>
    <lineage>
        <taxon>Bacteria</taxon>
        <taxon>Pseudomonadati</taxon>
        <taxon>Pseudomonadota</taxon>
        <taxon>Alphaproteobacteria</taxon>
        <taxon>Hyphomicrobiales</taxon>
        <taxon>Blastochloridaceae</taxon>
        <taxon>Blastochloris</taxon>
    </lineage>
</organism>
<name>A0A5M6HQX0_9HYPH</name>
<proteinExistence type="predicted"/>
<sequence length="83" mass="9946">MSERKKWTESDAQYLVETLKADRPDLWEIYIQGEIRDKAVPEDTSQWIRMTMRRLFPEPSFDELTDLLGLFRDVVRQQLGLED</sequence>
<evidence type="ECO:0000313" key="2">
    <source>
        <dbReference type="Proteomes" id="UP000323886"/>
    </source>
</evidence>
<keyword evidence="2" id="KW-1185">Reference proteome</keyword>
<dbReference type="AlphaFoldDB" id="A0A5M6HQX0"/>
<dbReference type="EMBL" id="VWPL01000028">
    <property type="protein sequence ID" value="KAA5598246.1"/>
    <property type="molecule type" value="Genomic_DNA"/>
</dbReference>
<comment type="caution">
    <text evidence="1">The sequence shown here is derived from an EMBL/GenBank/DDBJ whole genome shotgun (WGS) entry which is preliminary data.</text>
</comment>
<accession>A0A5M6HQX0</accession>